<keyword evidence="1" id="KW-0472">Membrane</keyword>
<name>A0A6C0HPW7_9ZZZZ</name>
<accession>A0A6C0HPW7</accession>
<protein>
    <submittedName>
        <fullName evidence="2">Uncharacterized protein</fullName>
    </submittedName>
</protein>
<sequence length="343" mass="38943">MSDFPVVFTPADTSTMREDTTNLSYLFPNLNGFVLSTQPLPFLPEVKGLQLSVKGNLNEQAFAFTRNRRTQTYLLDTLYLAPLCPTYSNGPLSTPTRQSLVIKGSSAEDTKQAIYIYIPFETQTVESCIVQVNLFDKMNRLLVNSLNLNVSDINGTNIDLNKMIPHTPYQYYEIINDKKNTILFFDTSSLVLDSNIAIMIPTKMEYNQKTTNKTFTLYESVNGPENRRITQGMEDNIYIDCMPVELVNEDKKTYLKDIPALKGANGLPVIPIPNVQGLNYATDLIDQTTSYLEKSTHYILFLVFLSLMVFLIFSVKKMFSKSSDNVEEEILPLLKEIQKKVNP</sequence>
<evidence type="ECO:0000256" key="1">
    <source>
        <dbReference type="SAM" id="Phobius"/>
    </source>
</evidence>
<dbReference type="AlphaFoldDB" id="A0A6C0HPW7"/>
<keyword evidence="1" id="KW-0812">Transmembrane</keyword>
<proteinExistence type="predicted"/>
<organism evidence="2">
    <name type="scientific">viral metagenome</name>
    <dbReference type="NCBI Taxonomy" id="1070528"/>
    <lineage>
        <taxon>unclassified sequences</taxon>
        <taxon>metagenomes</taxon>
        <taxon>organismal metagenomes</taxon>
    </lineage>
</organism>
<keyword evidence="1" id="KW-1133">Transmembrane helix</keyword>
<feature type="transmembrane region" description="Helical" evidence="1">
    <location>
        <begin position="297"/>
        <end position="315"/>
    </location>
</feature>
<dbReference type="EMBL" id="MN739993">
    <property type="protein sequence ID" value="QHT81953.1"/>
    <property type="molecule type" value="Genomic_DNA"/>
</dbReference>
<evidence type="ECO:0000313" key="2">
    <source>
        <dbReference type="EMBL" id="QHT81953.1"/>
    </source>
</evidence>
<reference evidence="2" key="1">
    <citation type="journal article" date="2020" name="Nature">
        <title>Giant virus diversity and host interactions through global metagenomics.</title>
        <authorList>
            <person name="Schulz F."/>
            <person name="Roux S."/>
            <person name="Paez-Espino D."/>
            <person name="Jungbluth S."/>
            <person name="Walsh D.A."/>
            <person name="Denef V.J."/>
            <person name="McMahon K.D."/>
            <person name="Konstantinidis K.T."/>
            <person name="Eloe-Fadrosh E.A."/>
            <person name="Kyrpides N.C."/>
            <person name="Woyke T."/>
        </authorList>
    </citation>
    <scope>NUCLEOTIDE SEQUENCE</scope>
    <source>
        <strain evidence="2">GVMAG-M-3300023184-160</strain>
    </source>
</reference>